<sequence>TLSRRAVITDLQCDPASRVAEHVSLADRSSALIVAPATANMIGKMASGIADDILSTTVLSFSGPVFIAPAMNTVMWQHPVVQRNAAALRELGCRIIGPESGTLADGREGTGRMAPPAAIAEEVLRVVNGG</sequence>
<proteinExistence type="predicted"/>
<organism evidence="2">
    <name type="scientific">marine sediment metagenome</name>
    <dbReference type="NCBI Taxonomy" id="412755"/>
    <lineage>
        <taxon>unclassified sequences</taxon>
        <taxon>metagenomes</taxon>
        <taxon>ecological metagenomes</taxon>
    </lineage>
</organism>
<reference evidence="2" key="1">
    <citation type="journal article" date="2014" name="Front. Microbiol.">
        <title>High frequency of phylogenetically diverse reductive dehalogenase-homologous genes in deep subseafloor sedimentary metagenomes.</title>
        <authorList>
            <person name="Kawai M."/>
            <person name="Futagami T."/>
            <person name="Toyoda A."/>
            <person name="Takaki Y."/>
            <person name="Nishi S."/>
            <person name="Hori S."/>
            <person name="Arai W."/>
            <person name="Tsubouchi T."/>
            <person name="Morono Y."/>
            <person name="Uchiyama I."/>
            <person name="Ito T."/>
            <person name="Fujiyama A."/>
            <person name="Inagaki F."/>
            <person name="Takami H."/>
        </authorList>
    </citation>
    <scope>NUCLEOTIDE SEQUENCE</scope>
    <source>
        <strain evidence="2">Expedition CK06-06</strain>
    </source>
</reference>
<dbReference type="Pfam" id="PF02441">
    <property type="entry name" value="Flavoprotein"/>
    <property type="match status" value="1"/>
</dbReference>
<accession>X0WRC7</accession>
<dbReference type="AlphaFoldDB" id="X0WRC7"/>
<dbReference type="Gene3D" id="3.40.50.1950">
    <property type="entry name" value="Flavin prenyltransferase-like"/>
    <property type="match status" value="1"/>
</dbReference>
<dbReference type="EMBL" id="BARS01032275">
    <property type="protein sequence ID" value="GAG27078.1"/>
    <property type="molecule type" value="Genomic_DNA"/>
</dbReference>
<protein>
    <recommendedName>
        <fullName evidence="1">Flavoprotein domain-containing protein</fullName>
    </recommendedName>
</protein>
<dbReference type="PANTHER" id="PTHR14359:SF6">
    <property type="entry name" value="PHOSPHOPANTOTHENOYLCYSTEINE DECARBOXYLASE"/>
    <property type="match status" value="1"/>
</dbReference>
<comment type="caution">
    <text evidence="2">The sequence shown here is derived from an EMBL/GenBank/DDBJ whole genome shotgun (WGS) entry which is preliminary data.</text>
</comment>
<name>X0WRC7_9ZZZZ</name>
<dbReference type="GO" id="GO:0015937">
    <property type="term" value="P:coenzyme A biosynthetic process"/>
    <property type="evidence" value="ECO:0007669"/>
    <property type="project" value="TreeGrafter"/>
</dbReference>
<dbReference type="InterPro" id="IPR003382">
    <property type="entry name" value="Flavoprotein"/>
</dbReference>
<dbReference type="InterPro" id="IPR036551">
    <property type="entry name" value="Flavin_trans-like"/>
</dbReference>
<dbReference type="GO" id="GO:0071513">
    <property type="term" value="C:phosphopantothenoylcysteine decarboxylase complex"/>
    <property type="evidence" value="ECO:0007669"/>
    <property type="project" value="TreeGrafter"/>
</dbReference>
<dbReference type="SUPFAM" id="SSF52507">
    <property type="entry name" value="Homo-oligomeric flavin-containing Cys decarboxylases, HFCD"/>
    <property type="match status" value="1"/>
</dbReference>
<evidence type="ECO:0000259" key="1">
    <source>
        <dbReference type="Pfam" id="PF02441"/>
    </source>
</evidence>
<feature type="non-terminal residue" evidence="2">
    <location>
        <position position="1"/>
    </location>
</feature>
<feature type="domain" description="Flavoprotein" evidence="1">
    <location>
        <begin position="15"/>
        <end position="125"/>
    </location>
</feature>
<evidence type="ECO:0000313" key="2">
    <source>
        <dbReference type="EMBL" id="GAG27078.1"/>
    </source>
</evidence>
<dbReference type="GO" id="GO:0004633">
    <property type="term" value="F:phosphopantothenoylcysteine decarboxylase activity"/>
    <property type="evidence" value="ECO:0007669"/>
    <property type="project" value="TreeGrafter"/>
</dbReference>
<dbReference type="GO" id="GO:0010181">
    <property type="term" value="F:FMN binding"/>
    <property type="evidence" value="ECO:0007669"/>
    <property type="project" value="TreeGrafter"/>
</dbReference>
<gene>
    <name evidence="2" type="ORF">S01H1_50115</name>
</gene>
<dbReference type="PANTHER" id="PTHR14359">
    <property type="entry name" value="HOMO-OLIGOMERIC FLAVIN CONTAINING CYS DECARBOXYLASE FAMILY"/>
    <property type="match status" value="1"/>
</dbReference>